<dbReference type="AlphaFoldDB" id="A0AAE8LUU5"/>
<sequence>MRRLLKVSSEVVIALAVILIAQLIARFSLPSWASHPVFRIIQTVYSPVLYLLVFYGLINWLNRHYFHETVALFTWRPSLKPQFFIWPVIWILLIDLTFFLVVPG</sequence>
<evidence type="ECO:0000256" key="1">
    <source>
        <dbReference type="SAM" id="Phobius"/>
    </source>
</evidence>
<feature type="transmembrane region" description="Helical" evidence="1">
    <location>
        <begin position="44"/>
        <end position="62"/>
    </location>
</feature>
<feature type="transmembrane region" description="Helical" evidence="1">
    <location>
        <begin position="12"/>
        <end position="32"/>
    </location>
</feature>
<evidence type="ECO:0000313" key="3">
    <source>
        <dbReference type="Proteomes" id="UP000239650"/>
    </source>
</evidence>
<keyword evidence="1" id="KW-0472">Membrane</keyword>
<keyword evidence="1" id="KW-0812">Transmembrane</keyword>
<organism evidence="2 3">
    <name type="scientific">Latilactobacillus sakei</name>
    <name type="common">Lactobacillus sakei</name>
    <dbReference type="NCBI Taxonomy" id="1599"/>
    <lineage>
        <taxon>Bacteria</taxon>
        <taxon>Bacillati</taxon>
        <taxon>Bacillota</taxon>
        <taxon>Bacilli</taxon>
        <taxon>Lactobacillales</taxon>
        <taxon>Lactobacillaceae</taxon>
        <taxon>Latilactobacillus</taxon>
    </lineage>
</organism>
<dbReference type="RefSeq" id="WP_105300022.1">
    <property type="nucleotide sequence ID" value="NZ_CAKMCP010000001.1"/>
</dbReference>
<comment type="caution">
    <text evidence="2">The sequence shown here is derived from an EMBL/GenBank/DDBJ whole genome shotgun (WGS) entry which is preliminary data.</text>
</comment>
<feature type="transmembrane region" description="Helical" evidence="1">
    <location>
        <begin position="83"/>
        <end position="102"/>
    </location>
</feature>
<protein>
    <submittedName>
        <fullName evidence="2">Uncharacterized protein</fullName>
    </submittedName>
</protein>
<accession>A0AAE8LUU5</accession>
<gene>
    <name evidence="2" type="ORF">LAS9267_00378</name>
</gene>
<name>A0AAE8LUU5_LATSK</name>
<keyword evidence="1" id="KW-1133">Transmembrane helix</keyword>
<proteinExistence type="predicted"/>
<dbReference type="EMBL" id="OKRC01000001">
    <property type="protein sequence ID" value="SPE18892.1"/>
    <property type="molecule type" value="Genomic_DNA"/>
</dbReference>
<dbReference type="Proteomes" id="UP000239650">
    <property type="component" value="Unassembled WGS sequence"/>
</dbReference>
<evidence type="ECO:0000313" key="2">
    <source>
        <dbReference type="EMBL" id="SPE18892.1"/>
    </source>
</evidence>
<reference evidence="2 3" key="1">
    <citation type="submission" date="2018-02" db="EMBL/GenBank/DDBJ databases">
        <authorList>
            <person name="Rodrigo-Torres L."/>
            <person name="Arahal R. D."/>
            <person name="Lucena T."/>
        </authorList>
    </citation>
    <scope>NUCLEOTIDE SEQUENCE [LARGE SCALE GENOMIC DNA]</scope>
    <source>
        <strain evidence="2 3">CECT 9267</strain>
    </source>
</reference>